<reference evidence="1 2" key="1">
    <citation type="submission" date="2019-01" db="EMBL/GenBank/DDBJ databases">
        <title>Litorilituus lipolytica sp. nov., isolated from intertidal sand of the Yellow Sea in China.</title>
        <authorList>
            <person name="Liu A."/>
        </authorList>
    </citation>
    <scope>NUCLEOTIDE SEQUENCE [LARGE SCALE GENOMIC DNA]</scope>
    <source>
        <strain evidence="1 2">RZ04</strain>
    </source>
</reference>
<sequence length="311" mass="35493">MYFVISPVKAKQIAFTKHQEAQQVSLSYRWNDYKNTEQSMTFNLTNESIFERFRHLKSYQADFAQKAILRNIKQQLRKERLAGVNIHYTRQHGETKIEVRGQNETKIAAAYAKIKEVEQEQTALYYQQNYYQIFTNFDQTTGVKVDHRSIANDSVLDLKPLKPLILEKVSIKNIRKVTNYVLGFIQSIPYATLENRMTSSGAGFNPPLKLLWENQGDCDSKMTLAAAILRSLMPRIEMVLIYIEQHAFIGIAIPAEAGEMTIHHEGIDYLLADPTGPALLPLGKLSPESELAITQGQYVAENFHATHLAQE</sequence>
<name>A0A502KKY1_9GAMM</name>
<evidence type="ECO:0000313" key="1">
    <source>
        <dbReference type="EMBL" id="TPH12268.1"/>
    </source>
</evidence>
<accession>A0A502KKY1</accession>
<dbReference type="EMBL" id="SAWY01000041">
    <property type="protein sequence ID" value="TPH12268.1"/>
    <property type="molecule type" value="Genomic_DNA"/>
</dbReference>
<protein>
    <recommendedName>
        <fullName evidence="3">Transglutaminase domain-containing protein</fullName>
    </recommendedName>
</protein>
<dbReference type="OrthoDB" id="5592079at2"/>
<evidence type="ECO:0008006" key="3">
    <source>
        <dbReference type="Google" id="ProtNLM"/>
    </source>
</evidence>
<gene>
    <name evidence="1" type="ORF">EPA86_16815</name>
</gene>
<dbReference type="Proteomes" id="UP000315303">
    <property type="component" value="Unassembled WGS sequence"/>
</dbReference>
<evidence type="ECO:0000313" key="2">
    <source>
        <dbReference type="Proteomes" id="UP000315303"/>
    </source>
</evidence>
<dbReference type="AlphaFoldDB" id="A0A502KKY1"/>
<organism evidence="1 2">
    <name type="scientific">Litorilituus lipolyticus</name>
    <dbReference type="NCBI Taxonomy" id="2491017"/>
    <lineage>
        <taxon>Bacteria</taxon>
        <taxon>Pseudomonadati</taxon>
        <taxon>Pseudomonadota</taxon>
        <taxon>Gammaproteobacteria</taxon>
        <taxon>Alteromonadales</taxon>
        <taxon>Colwelliaceae</taxon>
        <taxon>Litorilituus</taxon>
    </lineage>
</organism>
<keyword evidence="2" id="KW-1185">Reference proteome</keyword>
<proteinExistence type="predicted"/>
<comment type="caution">
    <text evidence="1">The sequence shown here is derived from an EMBL/GenBank/DDBJ whole genome shotgun (WGS) entry which is preliminary data.</text>
</comment>